<organism evidence="1 2">
    <name type="scientific">Rangifer tarandus platyrhynchus</name>
    <name type="common">Svalbard reindeer</name>
    <dbReference type="NCBI Taxonomy" id="3082113"/>
    <lineage>
        <taxon>Eukaryota</taxon>
        <taxon>Metazoa</taxon>
        <taxon>Chordata</taxon>
        <taxon>Craniata</taxon>
        <taxon>Vertebrata</taxon>
        <taxon>Euteleostomi</taxon>
        <taxon>Mammalia</taxon>
        <taxon>Eutheria</taxon>
        <taxon>Laurasiatheria</taxon>
        <taxon>Artiodactyla</taxon>
        <taxon>Ruminantia</taxon>
        <taxon>Pecora</taxon>
        <taxon>Cervidae</taxon>
        <taxon>Odocoileinae</taxon>
        <taxon>Rangifer</taxon>
    </lineage>
</organism>
<feature type="non-terminal residue" evidence="1">
    <location>
        <position position="74"/>
    </location>
</feature>
<evidence type="ECO:0000313" key="2">
    <source>
        <dbReference type="Proteomes" id="UP001162501"/>
    </source>
</evidence>
<sequence length="74" mass="8170">RAQLFVTLWTMACQALLTMGFPGQWRVNGSPYVDSGAQETSIWRFCSSLGPSCHLHRAGGGGKKESMEQRRLPS</sequence>
<evidence type="ECO:0000313" key="1">
    <source>
        <dbReference type="EMBL" id="CAN0371060.1"/>
    </source>
</evidence>
<accession>A0AC59ZE47</accession>
<dbReference type="Proteomes" id="UP001162501">
    <property type="component" value="Chromosome 27"/>
</dbReference>
<proteinExistence type="predicted"/>
<protein>
    <submittedName>
        <fullName evidence="1">Uncharacterized protein</fullName>
    </submittedName>
</protein>
<feature type="non-terminal residue" evidence="1">
    <location>
        <position position="1"/>
    </location>
</feature>
<reference evidence="1" key="2">
    <citation type="submission" date="2025-03" db="EMBL/GenBank/DDBJ databases">
        <authorList>
            <consortium name="ELIXIR-Norway"/>
            <consortium name="Elixir Norway"/>
        </authorList>
    </citation>
    <scope>NUCLEOTIDE SEQUENCE</scope>
</reference>
<reference evidence="1" key="1">
    <citation type="submission" date="2023-05" db="EMBL/GenBank/DDBJ databases">
        <authorList>
            <consortium name="ELIXIR-Norway"/>
        </authorList>
    </citation>
    <scope>NUCLEOTIDE SEQUENCE</scope>
</reference>
<name>A0AC59ZE47_RANTA</name>
<gene>
    <name evidence="1" type="ORF">MRATA1EN22A_LOCUS16781</name>
</gene>
<dbReference type="EMBL" id="OX596111">
    <property type="protein sequence ID" value="CAN0371060.1"/>
    <property type="molecule type" value="Genomic_DNA"/>
</dbReference>